<organism evidence="2 3">
    <name type="scientific">Woeseia oceani</name>
    <dbReference type="NCBI Taxonomy" id="1548547"/>
    <lineage>
        <taxon>Bacteria</taxon>
        <taxon>Pseudomonadati</taxon>
        <taxon>Pseudomonadota</taxon>
        <taxon>Gammaproteobacteria</taxon>
        <taxon>Woeseiales</taxon>
        <taxon>Woeseiaceae</taxon>
        <taxon>Woeseia</taxon>
    </lineage>
</organism>
<keyword evidence="1" id="KW-0812">Transmembrane</keyword>
<dbReference type="InterPro" id="IPR025333">
    <property type="entry name" value="DUF4239"/>
</dbReference>
<name>A0A193LLH3_9GAMM</name>
<dbReference type="Proteomes" id="UP000092695">
    <property type="component" value="Chromosome"/>
</dbReference>
<evidence type="ECO:0008006" key="4">
    <source>
        <dbReference type="Google" id="ProtNLM"/>
    </source>
</evidence>
<dbReference type="STRING" id="1548547.BA177_15500"/>
<dbReference type="KEGG" id="woc:BA177_15500"/>
<evidence type="ECO:0000313" key="3">
    <source>
        <dbReference type="Proteomes" id="UP000092695"/>
    </source>
</evidence>
<dbReference type="EMBL" id="CP016268">
    <property type="protein sequence ID" value="ANO53306.1"/>
    <property type="molecule type" value="Genomic_DNA"/>
</dbReference>
<feature type="transmembrane region" description="Helical" evidence="1">
    <location>
        <begin position="44"/>
        <end position="66"/>
    </location>
</feature>
<gene>
    <name evidence="2" type="ORF">BA177_15500</name>
</gene>
<accession>A0A193LLH3</accession>
<sequence length="261" mass="28636">MYDHNSVLICLILLVTMVAGLEIGFRGGSKWRERIGDGQRTQLNAVQGSLLGMLALLLGFTFSLALQRFDDRSKAVVDEANAIGTALLRASVLDATVSTEATASLRAYIDLRVHSAGVSLDYHDERDDLLVRSEQVQAELWSQVQRALQIDDRPATTGLYLQALNDMFDAYGRRDAALSRHVPEAVLFLLFLTFVMVSTIVGITSGAHGGRPPKSMIAMVTLIVMLVFIIIDLDRPRRGIIEIDQSSLIKLQQPASSGRTP</sequence>
<evidence type="ECO:0000313" key="2">
    <source>
        <dbReference type="EMBL" id="ANO53306.1"/>
    </source>
</evidence>
<dbReference type="Pfam" id="PF14023">
    <property type="entry name" value="Bestrophin-like"/>
    <property type="match status" value="1"/>
</dbReference>
<proteinExistence type="predicted"/>
<reference evidence="2 3" key="1">
    <citation type="submission" date="2016-06" db="EMBL/GenBank/DDBJ databases">
        <title>Complete genome sequence of a deep-branching marine Gamma Proteobacterium Woeseia oceani type strain XK5.</title>
        <authorList>
            <person name="Mu D."/>
            <person name="Du Z."/>
        </authorList>
    </citation>
    <scope>NUCLEOTIDE SEQUENCE [LARGE SCALE GENOMIC DNA]</scope>
    <source>
        <strain evidence="2 3">XK5</strain>
    </source>
</reference>
<dbReference type="AlphaFoldDB" id="A0A193LLH3"/>
<protein>
    <recommendedName>
        <fullName evidence="4">DUF4239 domain-containing protein</fullName>
    </recommendedName>
</protein>
<feature type="transmembrane region" description="Helical" evidence="1">
    <location>
        <begin position="182"/>
        <end position="203"/>
    </location>
</feature>
<evidence type="ECO:0000256" key="1">
    <source>
        <dbReference type="SAM" id="Phobius"/>
    </source>
</evidence>
<keyword evidence="3" id="KW-1185">Reference proteome</keyword>
<feature type="transmembrane region" description="Helical" evidence="1">
    <location>
        <begin position="215"/>
        <end position="233"/>
    </location>
</feature>
<keyword evidence="1" id="KW-0472">Membrane</keyword>
<keyword evidence="1" id="KW-1133">Transmembrane helix</keyword>